<evidence type="ECO:0000313" key="2">
    <source>
        <dbReference type="EMBL" id="MET3525945.1"/>
    </source>
</evidence>
<keyword evidence="3" id="KW-1185">Reference proteome</keyword>
<dbReference type="Proteomes" id="UP001549110">
    <property type="component" value="Unassembled WGS sequence"/>
</dbReference>
<keyword evidence="1" id="KW-0732">Signal</keyword>
<evidence type="ECO:0000313" key="3">
    <source>
        <dbReference type="Proteomes" id="UP001549110"/>
    </source>
</evidence>
<proteinExistence type="predicted"/>
<dbReference type="EMBL" id="JBEPLU010000001">
    <property type="protein sequence ID" value="MET3525945.1"/>
    <property type="molecule type" value="Genomic_DNA"/>
</dbReference>
<sequence>MSNRLFFPLIAALALALVALAAVWPQGLGARAPGPFGHTPIQQTARMQAAMKRETEASEGRIKAAREAVADAQTQALSPTK</sequence>
<name>A0ABV2EFY9_9CAUL</name>
<feature type="chain" id="PRO_5047261744" evidence="1">
    <location>
        <begin position="22"/>
        <end position="81"/>
    </location>
</feature>
<evidence type="ECO:0000256" key="1">
    <source>
        <dbReference type="SAM" id="SignalP"/>
    </source>
</evidence>
<comment type="caution">
    <text evidence="2">The sequence shown here is derived from an EMBL/GenBank/DDBJ whole genome shotgun (WGS) entry which is preliminary data.</text>
</comment>
<organism evidence="2 3">
    <name type="scientific">Phenylobacterium koreense</name>
    <dbReference type="NCBI Taxonomy" id="266125"/>
    <lineage>
        <taxon>Bacteria</taxon>
        <taxon>Pseudomonadati</taxon>
        <taxon>Pseudomonadota</taxon>
        <taxon>Alphaproteobacteria</taxon>
        <taxon>Caulobacterales</taxon>
        <taxon>Caulobacteraceae</taxon>
        <taxon>Phenylobacterium</taxon>
    </lineage>
</organism>
<reference evidence="2 3" key="1">
    <citation type="submission" date="2024-06" db="EMBL/GenBank/DDBJ databases">
        <title>Genomic Encyclopedia of Type Strains, Phase IV (KMG-IV): sequencing the most valuable type-strain genomes for metagenomic binning, comparative biology and taxonomic classification.</title>
        <authorList>
            <person name="Goeker M."/>
        </authorList>
    </citation>
    <scope>NUCLEOTIDE SEQUENCE [LARGE SCALE GENOMIC DNA]</scope>
    <source>
        <strain evidence="2 3">DSM 17809</strain>
    </source>
</reference>
<feature type="signal peptide" evidence="1">
    <location>
        <begin position="1"/>
        <end position="21"/>
    </location>
</feature>
<dbReference type="RefSeq" id="WP_331931999.1">
    <property type="nucleotide sequence ID" value="NZ_JBEPLU010000001.1"/>
</dbReference>
<accession>A0ABV2EFY9</accession>
<protein>
    <submittedName>
        <fullName evidence="2">Uncharacterized protein</fullName>
    </submittedName>
</protein>
<gene>
    <name evidence="2" type="ORF">ABID41_001040</name>
</gene>